<dbReference type="InterPro" id="IPR044608">
    <property type="entry name" value="Ect1/PCYT2"/>
</dbReference>
<dbReference type="Gene3D" id="3.40.50.620">
    <property type="entry name" value="HUPs"/>
    <property type="match status" value="2"/>
</dbReference>
<evidence type="ECO:0000256" key="1">
    <source>
        <dbReference type="ARBA" id="ARBA00005189"/>
    </source>
</evidence>
<evidence type="ECO:0000256" key="11">
    <source>
        <dbReference type="ARBA" id="ARBA00031473"/>
    </source>
</evidence>
<evidence type="ECO:0000256" key="2">
    <source>
        <dbReference type="ARBA" id="ARBA00010101"/>
    </source>
</evidence>
<sequence length="347" mass="38661">MGDDLRQKPKSELRIWVDGCFDMMHFGHANALRQAKEMGGYLVVGVHSDAEILKNKGPTVMTEQERYAAVAACKWVDEVVPNAPYLTSLEWMDKYGCQICAHGDDVTTMADGSDCYQLVKDAGRYWEYKRTQGVSTTELVGRMLLGTNELKDTPAASTSPFLPTSQKLIQFSSARDPLPGEKVVYVHGGFDLFHVGHIEFLKAAKALGSYLIVGIHDDVTVNKKLGGSYPIMTVQERALSVLQCRYVDEVIIGAPAVITKDVLEKVWTVDVVVGKKGEKVNDEVYALPKSLGIYTEVEPELSDMTTVTVIDRIIANRQLYEARQAKKLGKAVVEERMLEEQKRQQNK</sequence>
<reference evidence="13 14" key="1">
    <citation type="submission" date="2016-07" db="EMBL/GenBank/DDBJ databases">
        <title>Pervasive Adenine N6-methylation of Active Genes in Fungi.</title>
        <authorList>
            <consortium name="DOE Joint Genome Institute"/>
            <person name="Mondo S.J."/>
            <person name="Dannebaum R.O."/>
            <person name="Kuo R.C."/>
            <person name="Labutti K."/>
            <person name="Haridas S."/>
            <person name="Kuo A."/>
            <person name="Salamov A."/>
            <person name="Ahrendt S.R."/>
            <person name="Lipzen A."/>
            <person name="Sullivan W."/>
            <person name="Andreopoulos W.B."/>
            <person name="Clum A."/>
            <person name="Lindquist E."/>
            <person name="Daum C."/>
            <person name="Ramamoorthy G.K."/>
            <person name="Gryganskyi A."/>
            <person name="Culley D."/>
            <person name="Magnuson J.K."/>
            <person name="James T.Y."/>
            <person name="O'Malley M.A."/>
            <person name="Stajich J.E."/>
            <person name="Spatafora J.W."/>
            <person name="Visel A."/>
            <person name="Grigoriev I.V."/>
        </authorList>
    </citation>
    <scope>NUCLEOTIDE SEQUENCE [LARGE SCALE GENOMIC DNA]</scope>
    <source>
        <strain evidence="13 14">JEL800</strain>
    </source>
</reference>
<protein>
    <recommendedName>
        <fullName evidence="10">ethanolamine-phosphate cytidylyltransferase</fullName>
        <ecNumber evidence="10">2.7.7.14</ecNumber>
    </recommendedName>
    <alternativeName>
        <fullName evidence="11">CTP:phosphoethanolamine cytidylyltransferase</fullName>
    </alternativeName>
</protein>
<dbReference type="InterPro" id="IPR041723">
    <property type="entry name" value="CCT"/>
</dbReference>
<dbReference type="GO" id="GO:0005737">
    <property type="term" value="C:cytoplasm"/>
    <property type="evidence" value="ECO:0007669"/>
    <property type="project" value="TreeGrafter"/>
</dbReference>
<dbReference type="CDD" id="cd02173">
    <property type="entry name" value="ECT"/>
    <property type="match status" value="1"/>
</dbReference>
<keyword evidence="5" id="KW-0548">Nucleotidyltransferase</keyword>
<dbReference type="AlphaFoldDB" id="A0A1Y2BZA0"/>
<evidence type="ECO:0000256" key="10">
    <source>
        <dbReference type="ARBA" id="ARBA00024221"/>
    </source>
</evidence>
<accession>A0A1Y2BZA0</accession>
<dbReference type="SUPFAM" id="SSF52374">
    <property type="entry name" value="Nucleotidylyl transferase"/>
    <property type="match status" value="2"/>
</dbReference>
<dbReference type="InterPro" id="IPR004821">
    <property type="entry name" value="Cyt_trans-like"/>
</dbReference>
<dbReference type="EMBL" id="MCGO01000037">
    <property type="protein sequence ID" value="ORY39957.1"/>
    <property type="molecule type" value="Genomic_DNA"/>
</dbReference>
<dbReference type="NCBIfam" id="TIGR00125">
    <property type="entry name" value="cyt_tran_rel"/>
    <property type="match status" value="2"/>
</dbReference>
<evidence type="ECO:0000256" key="7">
    <source>
        <dbReference type="ARBA" id="ARBA00023209"/>
    </source>
</evidence>
<dbReference type="GO" id="GO:0006646">
    <property type="term" value="P:phosphatidylethanolamine biosynthetic process"/>
    <property type="evidence" value="ECO:0007669"/>
    <property type="project" value="UniProtKB-UniPathway"/>
</dbReference>
<feature type="domain" description="Cytidyltransferase-like" evidence="12">
    <location>
        <begin position="186"/>
        <end position="266"/>
    </location>
</feature>
<dbReference type="Pfam" id="PF01467">
    <property type="entry name" value="CTP_transf_like"/>
    <property type="match status" value="2"/>
</dbReference>
<gene>
    <name evidence="13" type="ORF">BCR33DRAFT_379427</name>
</gene>
<comment type="pathway">
    <text evidence="1">Lipid metabolism.</text>
</comment>
<dbReference type="PANTHER" id="PTHR45780">
    <property type="entry name" value="ETHANOLAMINE-PHOSPHATE CYTIDYLYLTRANSFERASE"/>
    <property type="match status" value="1"/>
</dbReference>
<keyword evidence="7" id="KW-0594">Phospholipid biosynthesis</keyword>
<dbReference type="UniPathway" id="UPA00558">
    <property type="reaction ID" value="UER00742"/>
</dbReference>
<dbReference type="InterPro" id="IPR014729">
    <property type="entry name" value="Rossmann-like_a/b/a_fold"/>
</dbReference>
<keyword evidence="4 13" id="KW-0808">Transferase</keyword>
<dbReference type="STRING" id="329046.A0A1Y2BZA0"/>
<dbReference type="OrthoDB" id="40021at2759"/>
<evidence type="ECO:0000256" key="8">
    <source>
        <dbReference type="ARBA" id="ARBA00023264"/>
    </source>
</evidence>
<organism evidence="13 14">
    <name type="scientific">Rhizoclosmatium globosum</name>
    <dbReference type="NCBI Taxonomy" id="329046"/>
    <lineage>
        <taxon>Eukaryota</taxon>
        <taxon>Fungi</taxon>
        <taxon>Fungi incertae sedis</taxon>
        <taxon>Chytridiomycota</taxon>
        <taxon>Chytridiomycota incertae sedis</taxon>
        <taxon>Chytridiomycetes</taxon>
        <taxon>Chytridiales</taxon>
        <taxon>Chytriomycetaceae</taxon>
        <taxon>Rhizoclosmatium</taxon>
    </lineage>
</organism>
<name>A0A1Y2BZA0_9FUNG</name>
<comment type="similarity">
    <text evidence="2">Belongs to the cytidylyltransferase family.</text>
</comment>
<evidence type="ECO:0000313" key="13">
    <source>
        <dbReference type="EMBL" id="ORY39957.1"/>
    </source>
</evidence>
<evidence type="ECO:0000259" key="12">
    <source>
        <dbReference type="Pfam" id="PF01467"/>
    </source>
</evidence>
<evidence type="ECO:0000256" key="4">
    <source>
        <dbReference type="ARBA" id="ARBA00022679"/>
    </source>
</evidence>
<evidence type="ECO:0000256" key="3">
    <source>
        <dbReference type="ARBA" id="ARBA00022516"/>
    </source>
</evidence>
<dbReference type="CDD" id="cd02174">
    <property type="entry name" value="CCT"/>
    <property type="match status" value="1"/>
</dbReference>
<comment type="pathway">
    <text evidence="9">Phospholipid metabolism; phosphatidylethanolamine biosynthesis; phosphatidylethanolamine from ethanolamine: step 2/3.</text>
</comment>
<evidence type="ECO:0000256" key="5">
    <source>
        <dbReference type="ARBA" id="ARBA00022695"/>
    </source>
</evidence>
<keyword evidence="14" id="KW-1185">Reference proteome</keyword>
<dbReference type="EC" id="2.7.7.14" evidence="10"/>
<keyword evidence="3" id="KW-0444">Lipid biosynthesis</keyword>
<keyword evidence="8" id="KW-1208">Phospholipid metabolism</keyword>
<dbReference type="Proteomes" id="UP000193642">
    <property type="component" value="Unassembled WGS sequence"/>
</dbReference>
<dbReference type="PANTHER" id="PTHR45780:SF2">
    <property type="entry name" value="ETHANOLAMINE-PHOSPHATE CYTIDYLYLTRANSFERASE"/>
    <property type="match status" value="1"/>
</dbReference>
<proteinExistence type="inferred from homology"/>
<keyword evidence="6" id="KW-0443">Lipid metabolism</keyword>
<evidence type="ECO:0000256" key="6">
    <source>
        <dbReference type="ARBA" id="ARBA00023098"/>
    </source>
</evidence>
<evidence type="ECO:0000313" key="14">
    <source>
        <dbReference type="Proteomes" id="UP000193642"/>
    </source>
</evidence>
<feature type="domain" description="Cytidyltransferase-like" evidence="12">
    <location>
        <begin position="17"/>
        <end position="140"/>
    </location>
</feature>
<comment type="caution">
    <text evidence="13">The sequence shown here is derived from an EMBL/GenBank/DDBJ whole genome shotgun (WGS) entry which is preliminary data.</text>
</comment>
<dbReference type="GO" id="GO:0004306">
    <property type="term" value="F:ethanolamine-phosphate cytidylyltransferase activity"/>
    <property type="evidence" value="ECO:0007669"/>
    <property type="project" value="UniProtKB-EC"/>
</dbReference>
<evidence type="ECO:0000256" key="9">
    <source>
        <dbReference type="ARBA" id="ARBA00024191"/>
    </source>
</evidence>